<feature type="domain" description="TF-B3" evidence="7">
    <location>
        <begin position="22"/>
        <end position="98"/>
    </location>
</feature>
<keyword evidence="3" id="KW-0238">DNA-binding</keyword>
<dbReference type="InterPro" id="IPR050655">
    <property type="entry name" value="Plant_B3_domain"/>
</dbReference>
<accession>A0A9Q0K4A8</accession>
<dbReference type="Pfam" id="PF02362">
    <property type="entry name" value="B3"/>
    <property type="match status" value="1"/>
</dbReference>
<dbReference type="PANTHER" id="PTHR31920">
    <property type="entry name" value="B3 DOMAIN-CONTAINING"/>
    <property type="match status" value="1"/>
</dbReference>
<dbReference type="AlphaFoldDB" id="A0A9Q0K4A8"/>
<dbReference type="GO" id="GO:0005634">
    <property type="term" value="C:nucleus"/>
    <property type="evidence" value="ECO:0007669"/>
    <property type="project" value="UniProtKB-SubCell"/>
</dbReference>
<protein>
    <recommendedName>
        <fullName evidence="7">TF-B3 domain-containing protein</fullName>
    </recommendedName>
</protein>
<organism evidence="8 9">
    <name type="scientific">Protea cynaroides</name>
    <dbReference type="NCBI Taxonomy" id="273540"/>
    <lineage>
        <taxon>Eukaryota</taxon>
        <taxon>Viridiplantae</taxon>
        <taxon>Streptophyta</taxon>
        <taxon>Embryophyta</taxon>
        <taxon>Tracheophyta</taxon>
        <taxon>Spermatophyta</taxon>
        <taxon>Magnoliopsida</taxon>
        <taxon>Proteales</taxon>
        <taxon>Proteaceae</taxon>
        <taxon>Protea</taxon>
    </lineage>
</organism>
<sequence>MIMFIQSYMKLTCFCSPTPKRIPRKFIRELRDELADIVVLKVPSGKVWSIGLRKSDGKVWFDKGWQEFAESNSILENYFLVFRYDGHSNFYVTIFDTTACEIEYPCDTMDYEENNPKGGCQIDEEMEEQSCEEIFDVPQNPSKTTAVSRKLMIEELEEQSCDEIFDVPQMPSKTTAVSRKLMIEELEEQSCEEIFDVPQMPSKTTAASRKLMTDEPEEQSCEEIFDVP</sequence>
<dbReference type="SUPFAM" id="SSF101936">
    <property type="entry name" value="DNA-binding pseudobarrel domain"/>
    <property type="match status" value="1"/>
</dbReference>
<evidence type="ECO:0000256" key="6">
    <source>
        <dbReference type="SAM" id="MobiDB-lite"/>
    </source>
</evidence>
<dbReference type="SMART" id="SM01019">
    <property type="entry name" value="B3"/>
    <property type="match status" value="1"/>
</dbReference>
<dbReference type="CDD" id="cd10017">
    <property type="entry name" value="B3_DNA"/>
    <property type="match status" value="1"/>
</dbReference>
<dbReference type="InterPro" id="IPR015300">
    <property type="entry name" value="DNA-bd_pseudobarrel_sf"/>
</dbReference>
<dbReference type="OrthoDB" id="623918at2759"/>
<evidence type="ECO:0000256" key="5">
    <source>
        <dbReference type="ARBA" id="ARBA00023242"/>
    </source>
</evidence>
<evidence type="ECO:0000256" key="3">
    <source>
        <dbReference type="ARBA" id="ARBA00023125"/>
    </source>
</evidence>
<reference evidence="8" key="1">
    <citation type="journal article" date="2023" name="Plant J.">
        <title>The genome of the king protea, Protea cynaroides.</title>
        <authorList>
            <person name="Chang J."/>
            <person name="Duong T.A."/>
            <person name="Schoeman C."/>
            <person name="Ma X."/>
            <person name="Roodt D."/>
            <person name="Barker N."/>
            <person name="Li Z."/>
            <person name="Van de Peer Y."/>
            <person name="Mizrachi E."/>
        </authorList>
    </citation>
    <scope>NUCLEOTIDE SEQUENCE</scope>
    <source>
        <tissue evidence="8">Young leaves</tissue>
    </source>
</reference>
<evidence type="ECO:0000313" key="9">
    <source>
        <dbReference type="Proteomes" id="UP001141806"/>
    </source>
</evidence>
<evidence type="ECO:0000256" key="1">
    <source>
        <dbReference type="ARBA" id="ARBA00004123"/>
    </source>
</evidence>
<gene>
    <name evidence="8" type="ORF">NE237_022266</name>
</gene>
<proteinExistence type="predicted"/>
<evidence type="ECO:0000256" key="4">
    <source>
        <dbReference type="ARBA" id="ARBA00023163"/>
    </source>
</evidence>
<keyword evidence="4" id="KW-0804">Transcription</keyword>
<evidence type="ECO:0000313" key="8">
    <source>
        <dbReference type="EMBL" id="KAJ4962327.1"/>
    </source>
</evidence>
<evidence type="ECO:0000259" key="7">
    <source>
        <dbReference type="PROSITE" id="PS50863"/>
    </source>
</evidence>
<dbReference type="PANTHER" id="PTHR31920:SF37">
    <property type="entry name" value="B3 DOMAIN-CONTAINING TRANSCRIPTION FACTOR VRN1"/>
    <property type="match status" value="1"/>
</dbReference>
<keyword evidence="9" id="KW-1185">Reference proteome</keyword>
<feature type="region of interest" description="Disordered" evidence="6">
    <location>
        <begin position="198"/>
        <end position="228"/>
    </location>
</feature>
<dbReference type="Proteomes" id="UP001141806">
    <property type="component" value="Unassembled WGS sequence"/>
</dbReference>
<dbReference type="Gene3D" id="2.40.330.10">
    <property type="entry name" value="DNA-binding pseudobarrel domain"/>
    <property type="match status" value="1"/>
</dbReference>
<keyword evidence="5" id="KW-0539">Nucleus</keyword>
<comment type="subcellular location">
    <subcellularLocation>
        <location evidence="1">Nucleus</location>
    </subcellularLocation>
</comment>
<name>A0A9Q0K4A8_9MAGN</name>
<dbReference type="GO" id="GO:0003677">
    <property type="term" value="F:DNA binding"/>
    <property type="evidence" value="ECO:0007669"/>
    <property type="project" value="UniProtKB-KW"/>
</dbReference>
<feature type="compositionally biased region" description="Acidic residues" evidence="6">
    <location>
        <begin position="214"/>
        <end position="228"/>
    </location>
</feature>
<comment type="caution">
    <text evidence="8">The sequence shown here is derived from an EMBL/GenBank/DDBJ whole genome shotgun (WGS) entry which is preliminary data.</text>
</comment>
<keyword evidence="2" id="KW-0805">Transcription regulation</keyword>
<dbReference type="PROSITE" id="PS50863">
    <property type="entry name" value="B3"/>
    <property type="match status" value="1"/>
</dbReference>
<evidence type="ECO:0000256" key="2">
    <source>
        <dbReference type="ARBA" id="ARBA00023015"/>
    </source>
</evidence>
<dbReference type="InterPro" id="IPR003340">
    <property type="entry name" value="B3_DNA-bd"/>
</dbReference>
<dbReference type="EMBL" id="JAMYWD010000008">
    <property type="protein sequence ID" value="KAJ4962327.1"/>
    <property type="molecule type" value="Genomic_DNA"/>
</dbReference>